<organism evidence="2 3">
    <name type="scientific">Tetradesmus obliquus</name>
    <name type="common">Green alga</name>
    <name type="synonym">Acutodesmus obliquus</name>
    <dbReference type="NCBI Taxonomy" id="3088"/>
    <lineage>
        <taxon>Eukaryota</taxon>
        <taxon>Viridiplantae</taxon>
        <taxon>Chlorophyta</taxon>
        <taxon>core chlorophytes</taxon>
        <taxon>Chlorophyceae</taxon>
        <taxon>CS clade</taxon>
        <taxon>Sphaeropleales</taxon>
        <taxon>Scenedesmaceae</taxon>
        <taxon>Tetradesmus</taxon>
    </lineage>
</organism>
<sequence>MSETRATQGGSQQLAKAGNQELQQGGTAAAAPASSTDMLASTAGAVQGMMAAMGAPMPAQGGSALMQGAVMHPDGTTTTNIATSQPSEDARTSTRYDPATNTITTTTIDPASGSMATTTTTAPPGMAEAASREGQQAEQA</sequence>
<keyword evidence="3" id="KW-1185">Reference proteome</keyword>
<feature type="compositionally biased region" description="Polar residues" evidence="1">
    <location>
        <begin position="75"/>
        <end position="87"/>
    </location>
</feature>
<name>A0A383VN79_TETOB</name>
<dbReference type="EMBL" id="FNXT01000689">
    <property type="protein sequence ID" value="SZX66184.1"/>
    <property type="molecule type" value="Genomic_DNA"/>
</dbReference>
<feature type="compositionally biased region" description="Low complexity" evidence="1">
    <location>
        <begin position="23"/>
        <end position="36"/>
    </location>
</feature>
<dbReference type="Proteomes" id="UP000256970">
    <property type="component" value="Unassembled WGS sequence"/>
</dbReference>
<evidence type="ECO:0000313" key="3">
    <source>
        <dbReference type="Proteomes" id="UP000256970"/>
    </source>
</evidence>
<gene>
    <name evidence="2" type="ORF">BQ4739_LOCUS6623</name>
</gene>
<reference evidence="2 3" key="1">
    <citation type="submission" date="2016-10" db="EMBL/GenBank/DDBJ databases">
        <authorList>
            <person name="Cai Z."/>
        </authorList>
    </citation>
    <scope>NUCLEOTIDE SEQUENCE [LARGE SCALE GENOMIC DNA]</scope>
</reference>
<evidence type="ECO:0000313" key="2">
    <source>
        <dbReference type="EMBL" id="SZX66184.1"/>
    </source>
</evidence>
<protein>
    <submittedName>
        <fullName evidence="2">Uncharacterized protein</fullName>
    </submittedName>
</protein>
<dbReference type="AlphaFoldDB" id="A0A383VN79"/>
<feature type="region of interest" description="Disordered" evidence="1">
    <location>
        <begin position="1"/>
        <end position="36"/>
    </location>
</feature>
<proteinExistence type="predicted"/>
<feature type="region of interest" description="Disordered" evidence="1">
    <location>
        <begin position="67"/>
        <end position="140"/>
    </location>
</feature>
<evidence type="ECO:0000256" key="1">
    <source>
        <dbReference type="SAM" id="MobiDB-lite"/>
    </source>
</evidence>
<feature type="compositionally biased region" description="Low complexity" evidence="1">
    <location>
        <begin position="100"/>
        <end position="129"/>
    </location>
</feature>
<feature type="compositionally biased region" description="Polar residues" evidence="1">
    <location>
        <begin position="1"/>
        <end position="14"/>
    </location>
</feature>
<accession>A0A383VN79</accession>